<evidence type="ECO:0000256" key="1">
    <source>
        <dbReference type="SAM" id="MobiDB-lite"/>
    </source>
</evidence>
<evidence type="ECO:0000313" key="4">
    <source>
        <dbReference type="WBParaSite" id="HPBE_0001395901-mRNA-1"/>
    </source>
</evidence>
<dbReference type="WBParaSite" id="HPBE_0001395901-mRNA-1">
    <property type="protein sequence ID" value="HPBE_0001395901-mRNA-1"/>
    <property type="gene ID" value="HPBE_0001395901"/>
</dbReference>
<proteinExistence type="predicted"/>
<protein>
    <submittedName>
        <fullName evidence="4">Cadherin domain-containing protein</fullName>
    </submittedName>
</protein>
<feature type="region of interest" description="Disordered" evidence="1">
    <location>
        <begin position="89"/>
        <end position="109"/>
    </location>
</feature>
<gene>
    <name evidence="2" type="ORF">HPBE_LOCUS13960</name>
</gene>
<reference evidence="4" key="2">
    <citation type="submission" date="2019-09" db="UniProtKB">
        <authorList>
            <consortium name="WormBaseParasite"/>
        </authorList>
    </citation>
    <scope>IDENTIFICATION</scope>
</reference>
<dbReference type="Proteomes" id="UP000050761">
    <property type="component" value="Unassembled WGS sequence"/>
</dbReference>
<name>A0A183FZ23_HELPZ</name>
<keyword evidence="3" id="KW-1185">Reference proteome</keyword>
<evidence type="ECO:0000313" key="2">
    <source>
        <dbReference type="EMBL" id="VDO98011.1"/>
    </source>
</evidence>
<sequence length="109" mass="11544">MAGSFKVDPDLGEIVVGRGMERLGDGNHTFEVSATNGLRTVSRSSPGCLTRSSHAANVAAVVSEKRFSSSLRWCLGNAQDSDCRVIADSSPLARPQKSPVPSDLDVTVR</sequence>
<dbReference type="AlphaFoldDB" id="A0A183FZ23"/>
<evidence type="ECO:0000313" key="3">
    <source>
        <dbReference type="Proteomes" id="UP000050761"/>
    </source>
</evidence>
<dbReference type="EMBL" id="UZAH01028144">
    <property type="protein sequence ID" value="VDO98011.1"/>
    <property type="molecule type" value="Genomic_DNA"/>
</dbReference>
<reference evidence="2 3" key="1">
    <citation type="submission" date="2018-11" db="EMBL/GenBank/DDBJ databases">
        <authorList>
            <consortium name="Pathogen Informatics"/>
        </authorList>
    </citation>
    <scope>NUCLEOTIDE SEQUENCE [LARGE SCALE GENOMIC DNA]</scope>
</reference>
<accession>A0A3P7ZC51</accession>
<accession>A0A183FZ23</accession>
<organism evidence="3 4">
    <name type="scientific">Heligmosomoides polygyrus</name>
    <name type="common">Parasitic roundworm</name>
    <dbReference type="NCBI Taxonomy" id="6339"/>
    <lineage>
        <taxon>Eukaryota</taxon>
        <taxon>Metazoa</taxon>
        <taxon>Ecdysozoa</taxon>
        <taxon>Nematoda</taxon>
        <taxon>Chromadorea</taxon>
        <taxon>Rhabditida</taxon>
        <taxon>Rhabditina</taxon>
        <taxon>Rhabditomorpha</taxon>
        <taxon>Strongyloidea</taxon>
        <taxon>Heligmosomidae</taxon>
        <taxon>Heligmosomoides</taxon>
    </lineage>
</organism>